<evidence type="ECO:0000313" key="4">
    <source>
        <dbReference type="Proteomes" id="UP000273405"/>
    </source>
</evidence>
<dbReference type="InterPro" id="IPR050523">
    <property type="entry name" value="AKR_Detox_Biosynth"/>
</dbReference>
<dbReference type="GO" id="GO:0016491">
    <property type="term" value="F:oxidoreductase activity"/>
    <property type="evidence" value="ECO:0007669"/>
    <property type="project" value="UniProtKB-KW"/>
</dbReference>
<dbReference type="EMBL" id="RAWG01000045">
    <property type="protein sequence ID" value="RKH44728.1"/>
    <property type="molecule type" value="Genomic_DNA"/>
</dbReference>
<proteinExistence type="predicted"/>
<evidence type="ECO:0000313" key="3">
    <source>
        <dbReference type="EMBL" id="RKH44728.1"/>
    </source>
</evidence>
<feature type="domain" description="NADP-dependent oxidoreductase" evidence="2">
    <location>
        <begin position="28"/>
        <end position="297"/>
    </location>
</feature>
<dbReference type="InterPro" id="IPR036812">
    <property type="entry name" value="NAD(P)_OxRdtase_dom_sf"/>
</dbReference>
<protein>
    <submittedName>
        <fullName evidence="3">Aldo/keto reductase</fullName>
    </submittedName>
</protein>
<name>A0A3A8NKH0_9BACT</name>
<gene>
    <name evidence="3" type="ORF">D7X12_09725</name>
</gene>
<dbReference type="PRINTS" id="PR00069">
    <property type="entry name" value="ALDKETRDTASE"/>
</dbReference>
<evidence type="ECO:0000256" key="1">
    <source>
        <dbReference type="ARBA" id="ARBA00023002"/>
    </source>
</evidence>
<keyword evidence="1" id="KW-0560">Oxidoreductase</keyword>
<reference evidence="4" key="1">
    <citation type="submission" date="2018-09" db="EMBL/GenBank/DDBJ databases">
        <authorList>
            <person name="Livingstone P.G."/>
            <person name="Whitworth D.E."/>
        </authorList>
    </citation>
    <scope>NUCLEOTIDE SEQUENCE [LARGE SCALE GENOMIC DNA]</scope>
    <source>
        <strain evidence="4">CA040B</strain>
    </source>
</reference>
<accession>A0A3A8NKH0</accession>
<dbReference type="Proteomes" id="UP000273405">
    <property type="component" value="Unassembled WGS sequence"/>
</dbReference>
<dbReference type="InterPro" id="IPR023210">
    <property type="entry name" value="NADP_OxRdtase_dom"/>
</dbReference>
<evidence type="ECO:0000259" key="2">
    <source>
        <dbReference type="Pfam" id="PF00248"/>
    </source>
</evidence>
<keyword evidence="4" id="KW-1185">Reference proteome</keyword>
<organism evidence="3 4">
    <name type="scientific">Corallococcus sicarius</name>
    <dbReference type="NCBI Taxonomy" id="2316726"/>
    <lineage>
        <taxon>Bacteria</taxon>
        <taxon>Pseudomonadati</taxon>
        <taxon>Myxococcota</taxon>
        <taxon>Myxococcia</taxon>
        <taxon>Myxococcales</taxon>
        <taxon>Cystobacterineae</taxon>
        <taxon>Myxococcaceae</taxon>
        <taxon>Corallococcus</taxon>
    </lineage>
</organism>
<dbReference type="PANTHER" id="PTHR43364">
    <property type="entry name" value="NADH-SPECIFIC METHYLGLYOXAL REDUCTASE-RELATED"/>
    <property type="match status" value="1"/>
</dbReference>
<dbReference type="Pfam" id="PF00248">
    <property type="entry name" value="Aldo_ket_red"/>
    <property type="match status" value="1"/>
</dbReference>
<comment type="caution">
    <text evidence="3">The sequence shown here is derived from an EMBL/GenBank/DDBJ whole genome shotgun (WGS) entry which is preliminary data.</text>
</comment>
<dbReference type="SUPFAM" id="SSF51430">
    <property type="entry name" value="NAD(P)-linked oxidoreductase"/>
    <property type="match status" value="1"/>
</dbReference>
<dbReference type="InterPro" id="IPR020471">
    <property type="entry name" value="AKR"/>
</dbReference>
<dbReference type="Gene3D" id="3.20.20.100">
    <property type="entry name" value="NADP-dependent oxidoreductase domain"/>
    <property type="match status" value="1"/>
</dbReference>
<dbReference type="AlphaFoldDB" id="A0A3A8NKH0"/>
<dbReference type="PANTHER" id="PTHR43364:SF4">
    <property type="entry name" value="NAD(P)-LINKED OXIDOREDUCTASE SUPERFAMILY PROTEIN"/>
    <property type="match status" value="1"/>
</dbReference>
<sequence length="317" mass="34137">MADVIYRRLGGLEVSVFALGAANFGGIGSSRKLVGKGETEAEAHALLDRAVALGINLIDTAGTYADGASESFIGSWLASRGPAMRDRVLLSSKVGIRGGLGRKHVFEEVDRTLARLRVDTLDLYLSHVPDPATPWDEVLATFQDLVKRGKVRQFGLSNVSASDVWSAAAKGSPGFGWVQNRFNLLERDDEHNGVLEACLKLGLQYTPYSPLAGGLLSGKYSLAGSIPEDTRIGQRRDLYAKAWSPENALRVEQLKTQAVAHSLSPAGLATWWLLRCPFVTSVLVGARSPDQLEQLVTQALSLPANEGLWQTLSSPGQ</sequence>